<reference evidence="5" key="1">
    <citation type="submission" date="2023-01" db="EMBL/GenBank/DDBJ databases">
        <title>Genome assembly of the deep-sea coral Lophelia pertusa.</title>
        <authorList>
            <person name="Herrera S."/>
            <person name="Cordes E."/>
        </authorList>
    </citation>
    <scope>NUCLEOTIDE SEQUENCE</scope>
    <source>
        <strain evidence="5">USNM1676648</strain>
        <tissue evidence="5">Polyp</tissue>
    </source>
</reference>
<evidence type="ECO:0000256" key="2">
    <source>
        <dbReference type="ARBA" id="ARBA00011984"/>
    </source>
</evidence>
<dbReference type="PROSITE" id="PS51419">
    <property type="entry name" value="RAB"/>
    <property type="match status" value="1"/>
</dbReference>
<dbReference type="GO" id="GO:0003925">
    <property type="term" value="F:G protein activity"/>
    <property type="evidence" value="ECO:0007669"/>
    <property type="project" value="UniProtKB-EC"/>
</dbReference>
<dbReference type="SUPFAM" id="SSF52540">
    <property type="entry name" value="P-loop containing nucleoside triphosphate hydrolases"/>
    <property type="match status" value="1"/>
</dbReference>
<evidence type="ECO:0000256" key="4">
    <source>
        <dbReference type="ARBA" id="ARBA00048098"/>
    </source>
</evidence>
<accession>A0A9W9YIE5</accession>
<evidence type="ECO:0000256" key="3">
    <source>
        <dbReference type="ARBA" id="ARBA00022801"/>
    </source>
</evidence>
<dbReference type="SMART" id="SM00175">
    <property type="entry name" value="RAB"/>
    <property type="match status" value="1"/>
</dbReference>
<dbReference type="InterPro" id="IPR001806">
    <property type="entry name" value="Small_GTPase"/>
</dbReference>
<dbReference type="OrthoDB" id="18798at2759"/>
<evidence type="ECO:0000313" key="5">
    <source>
        <dbReference type="EMBL" id="KAJ7351774.1"/>
    </source>
</evidence>
<dbReference type="Pfam" id="PF00071">
    <property type="entry name" value="Ras"/>
    <property type="match status" value="1"/>
</dbReference>
<organism evidence="5 6">
    <name type="scientific">Desmophyllum pertusum</name>
    <dbReference type="NCBI Taxonomy" id="174260"/>
    <lineage>
        <taxon>Eukaryota</taxon>
        <taxon>Metazoa</taxon>
        <taxon>Cnidaria</taxon>
        <taxon>Anthozoa</taxon>
        <taxon>Hexacorallia</taxon>
        <taxon>Scleractinia</taxon>
        <taxon>Caryophylliina</taxon>
        <taxon>Caryophylliidae</taxon>
        <taxon>Desmophyllum</taxon>
    </lineage>
</organism>
<dbReference type="EC" id="3.6.5.2" evidence="2"/>
<keyword evidence="3" id="KW-0378">Hydrolase</keyword>
<dbReference type="PROSITE" id="PS51421">
    <property type="entry name" value="RAS"/>
    <property type="match status" value="1"/>
</dbReference>
<dbReference type="PANTHER" id="PTHR45704">
    <property type="entry name" value="RAS-LIKE FAMILY MEMBER 11"/>
    <property type="match status" value="1"/>
</dbReference>
<dbReference type="Gene3D" id="3.40.50.300">
    <property type="entry name" value="P-loop containing nucleotide triphosphate hydrolases"/>
    <property type="match status" value="1"/>
</dbReference>
<comment type="catalytic activity">
    <reaction evidence="4">
        <text>GTP + H2O = GDP + phosphate + H(+)</text>
        <dbReference type="Rhea" id="RHEA:19669"/>
        <dbReference type="ChEBI" id="CHEBI:15377"/>
        <dbReference type="ChEBI" id="CHEBI:15378"/>
        <dbReference type="ChEBI" id="CHEBI:37565"/>
        <dbReference type="ChEBI" id="CHEBI:43474"/>
        <dbReference type="ChEBI" id="CHEBI:58189"/>
        <dbReference type="EC" id="3.6.5.2"/>
    </reaction>
</comment>
<dbReference type="InterPro" id="IPR051065">
    <property type="entry name" value="Ras-related_GTPase"/>
</dbReference>
<comment type="similarity">
    <text evidence="1">Belongs to the small GTPase superfamily. Ras family.</text>
</comment>
<proteinExistence type="inferred from homology"/>
<dbReference type="AlphaFoldDB" id="A0A9W9YIE5"/>
<name>A0A9W9YIE5_9CNID</name>
<keyword evidence="6" id="KW-1185">Reference proteome</keyword>
<evidence type="ECO:0000313" key="6">
    <source>
        <dbReference type="Proteomes" id="UP001163046"/>
    </source>
</evidence>
<comment type="caution">
    <text evidence="5">The sequence shown here is derived from an EMBL/GenBank/DDBJ whole genome shotgun (WGS) entry which is preliminary data.</text>
</comment>
<dbReference type="PRINTS" id="PR00449">
    <property type="entry name" value="RASTRNSFRMNG"/>
</dbReference>
<evidence type="ECO:0000256" key="1">
    <source>
        <dbReference type="ARBA" id="ARBA00008344"/>
    </source>
</evidence>
<dbReference type="GO" id="GO:0005525">
    <property type="term" value="F:GTP binding"/>
    <property type="evidence" value="ECO:0007669"/>
    <property type="project" value="InterPro"/>
</dbReference>
<sequence length="213" mass="24021">MLTRRDSYKQTDAKFALLGARNVGKSAIAVRFLTKRFIGEYDSTQDSTYQFNSTIDDDQVNLEVLDPGPESVSEPSIGSRALWADGLLLVYSITDRKSFKVVQDLLQFIDPFKQKTVIIVIGNKSDLEHERQVSEGEGASLAEKLKCSFFECSASEGYQKVAEAFHELYREVIKRKKERRISLSPRPLRNAIGKILRRNSSKNLLLNPGTLST</sequence>
<dbReference type="Proteomes" id="UP001163046">
    <property type="component" value="Unassembled WGS sequence"/>
</dbReference>
<dbReference type="InterPro" id="IPR027417">
    <property type="entry name" value="P-loop_NTPase"/>
</dbReference>
<dbReference type="SMART" id="SM00173">
    <property type="entry name" value="RAS"/>
    <property type="match status" value="1"/>
</dbReference>
<protein>
    <recommendedName>
        <fullName evidence="2">small monomeric GTPase</fullName>
        <ecNumber evidence="2">3.6.5.2</ecNumber>
    </recommendedName>
</protein>
<gene>
    <name evidence="5" type="ORF">OS493_035717</name>
</gene>
<dbReference type="SMART" id="SM00174">
    <property type="entry name" value="RHO"/>
    <property type="match status" value="1"/>
</dbReference>
<dbReference type="EMBL" id="MU827356">
    <property type="protein sequence ID" value="KAJ7351774.1"/>
    <property type="molecule type" value="Genomic_DNA"/>
</dbReference>